<reference evidence="7" key="1">
    <citation type="journal article" date="2017" name="Cell">
        <title>Insights into land plant evolution garnered from the Marchantia polymorpha genome.</title>
        <authorList>
            <person name="Bowman J.L."/>
            <person name="Kohchi T."/>
            <person name="Yamato K.T."/>
            <person name="Jenkins J."/>
            <person name="Shu S."/>
            <person name="Ishizaki K."/>
            <person name="Yamaoka S."/>
            <person name="Nishihama R."/>
            <person name="Nakamura Y."/>
            <person name="Berger F."/>
            <person name="Adam C."/>
            <person name="Aki S.S."/>
            <person name="Althoff F."/>
            <person name="Araki T."/>
            <person name="Arteaga-Vazquez M.A."/>
            <person name="Balasubrmanian S."/>
            <person name="Barry K."/>
            <person name="Bauer D."/>
            <person name="Boehm C.R."/>
            <person name="Briginshaw L."/>
            <person name="Caballero-Perez J."/>
            <person name="Catarino B."/>
            <person name="Chen F."/>
            <person name="Chiyoda S."/>
            <person name="Chovatia M."/>
            <person name="Davies K.M."/>
            <person name="Delmans M."/>
            <person name="Demura T."/>
            <person name="Dierschke T."/>
            <person name="Dolan L."/>
            <person name="Dorantes-Acosta A.E."/>
            <person name="Eklund D.M."/>
            <person name="Florent S.N."/>
            <person name="Flores-Sandoval E."/>
            <person name="Fujiyama A."/>
            <person name="Fukuzawa H."/>
            <person name="Galik B."/>
            <person name="Grimanelli D."/>
            <person name="Grimwood J."/>
            <person name="Grossniklaus U."/>
            <person name="Hamada T."/>
            <person name="Haseloff J."/>
            <person name="Hetherington A.J."/>
            <person name="Higo A."/>
            <person name="Hirakawa Y."/>
            <person name="Hundley H.N."/>
            <person name="Ikeda Y."/>
            <person name="Inoue K."/>
            <person name="Inoue S.I."/>
            <person name="Ishida S."/>
            <person name="Jia Q."/>
            <person name="Kakita M."/>
            <person name="Kanazawa T."/>
            <person name="Kawai Y."/>
            <person name="Kawashima T."/>
            <person name="Kennedy M."/>
            <person name="Kinose K."/>
            <person name="Kinoshita T."/>
            <person name="Kohara Y."/>
            <person name="Koide E."/>
            <person name="Komatsu K."/>
            <person name="Kopischke S."/>
            <person name="Kubo M."/>
            <person name="Kyozuka J."/>
            <person name="Lagercrantz U."/>
            <person name="Lin S.S."/>
            <person name="Lindquist E."/>
            <person name="Lipzen A.M."/>
            <person name="Lu C.W."/>
            <person name="De Luna E."/>
            <person name="Martienssen R.A."/>
            <person name="Minamino N."/>
            <person name="Mizutani M."/>
            <person name="Mizutani M."/>
            <person name="Mochizuki N."/>
            <person name="Monte I."/>
            <person name="Mosher R."/>
            <person name="Nagasaki H."/>
            <person name="Nakagami H."/>
            <person name="Naramoto S."/>
            <person name="Nishitani K."/>
            <person name="Ohtani M."/>
            <person name="Okamoto T."/>
            <person name="Okumura M."/>
            <person name="Phillips J."/>
            <person name="Pollak B."/>
            <person name="Reinders A."/>
            <person name="Rovekamp M."/>
            <person name="Sano R."/>
            <person name="Sawa S."/>
            <person name="Schmid M.W."/>
            <person name="Shirakawa M."/>
            <person name="Solano R."/>
            <person name="Spunde A."/>
            <person name="Suetsugu N."/>
            <person name="Sugano S."/>
            <person name="Sugiyama A."/>
            <person name="Sun R."/>
            <person name="Suzuki Y."/>
            <person name="Takenaka M."/>
            <person name="Takezawa D."/>
            <person name="Tomogane H."/>
            <person name="Tsuzuki M."/>
            <person name="Ueda T."/>
            <person name="Umeda M."/>
            <person name="Ward J.M."/>
            <person name="Watanabe Y."/>
            <person name="Yazaki K."/>
            <person name="Yokoyama R."/>
            <person name="Yoshitake Y."/>
            <person name="Yotsui I."/>
            <person name="Zachgo S."/>
            <person name="Schmutz J."/>
        </authorList>
    </citation>
    <scope>NUCLEOTIDE SEQUENCE [LARGE SCALE GENOMIC DNA]</scope>
    <source>
        <strain evidence="7">Tak-1</strain>
    </source>
</reference>
<feature type="compositionally biased region" description="Polar residues" evidence="5">
    <location>
        <begin position="72"/>
        <end position="87"/>
    </location>
</feature>
<name>A0A2R6WQU7_MARPO</name>
<sequence length="327" mass="37269">MRRVSLDVLRSALWGRSVDPWVALMKPFSAEPGQQLLSSRSFAADAEGGEKGGKDDEKQTEKTELGRWWQAFSEQSRSQQGAGSFQKTAKEDKGSQWFIPKNNGLGEGQEQGESTNKEASTRWFLPAKEGSPAEQDRQEITSKQVGARWLASTREKSSTDTELSDLSSIPWFGSNGESPASERERLEVSLQRLALMSKLGDNSQAPSFMFLPPKDNLLRKYFHWDNLSSPEKHKIELEKVRRSFRIHPTDCGSSQVQIALLTNKIKYMTQHMGTHRKDYHSRKGLEAMVSQRRRLLKYLRRKDWNSYCDVISKLGLRDNVMDAPSKR</sequence>
<dbReference type="GO" id="GO:0006412">
    <property type="term" value="P:translation"/>
    <property type="evidence" value="ECO:0007669"/>
    <property type="project" value="InterPro"/>
</dbReference>
<dbReference type="InterPro" id="IPR000589">
    <property type="entry name" value="Ribosomal_uS15"/>
</dbReference>
<dbReference type="Proteomes" id="UP000244005">
    <property type="component" value="Unassembled WGS sequence"/>
</dbReference>
<gene>
    <name evidence="6" type="ORF">MARPO_0065s0028</name>
</gene>
<evidence type="ECO:0000256" key="5">
    <source>
        <dbReference type="SAM" id="MobiDB-lite"/>
    </source>
</evidence>
<dbReference type="InterPro" id="IPR009068">
    <property type="entry name" value="uS15_NS1_RNA-bd_sf"/>
</dbReference>
<dbReference type="GO" id="GO:1990904">
    <property type="term" value="C:ribonucleoprotein complex"/>
    <property type="evidence" value="ECO:0007669"/>
    <property type="project" value="UniProtKB-KW"/>
</dbReference>
<protein>
    <recommendedName>
        <fullName evidence="4">Small ribosomal subunit protein uS15c</fullName>
    </recommendedName>
</protein>
<feature type="compositionally biased region" description="Basic and acidic residues" evidence="5">
    <location>
        <begin position="48"/>
        <end position="65"/>
    </location>
</feature>
<organism evidence="6 7">
    <name type="scientific">Marchantia polymorpha</name>
    <name type="common">Common liverwort</name>
    <name type="synonym">Marchantia aquatica</name>
    <dbReference type="NCBI Taxonomy" id="3197"/>
    <lineage>
        <taxon>Eukaryota</taxon>
        <taxon>Viridiplantae</taxon>
        <taxon>Streptophyta</taxon>
        <taxon>Embryophyta</taxon>
        <taxon>Marchantiophyta</taxon>
        <taxon>Marchantiopsida</taxon>
        <taxon>Marchantiidae</taxon>
        <taxon>Marchantiales</taxon>
        <taxon>Marchantiaceae</taxon>
        <taxon>Marchantia</taxon>
    </lineage>
</organism>
<evidence type="ECO:0000256" key="1">
    <source>
        <dbReference type="ARBA" id="ARBA00008434"/>
    </source>
</evidence>
<proteinExistence type="inferred from homology"/>
<keyword evidence="7" id="KW-1185">Reference proteome</keyword>
<dbReference type="GO" id="GO:0003735">
    <property type="term" value="F:structural constituent of ribosome"/>
    <property type="evidence" value="ECO:0007669"/>
    <property type="project" value="InterPro"/>
</dbReference>
<evidence type="ECO:0000256" key="4">
    <source>
        <dbReference type="ARBA" id="ARBA00035250"/>
    </source>
</evidence>
<dbReference type="NCBIfam" id="TIGR00952">
    <property type="entry name" value="S15_bact"/>
    <property type="match status" value="1"/>
</dbReference>
<evidence type="ECO:0000313" key="6">
    <source>
        <dbReference type="EMBL" id="PTQ36215.1"/>
    </source>
</evidence>
<keyword evidence="3" id="KW-0687">Ribonucleoprotein</keyword>
<dbReference type="OrthoDB" id="441444at2759"/>
<dbReference type="GO" id="GO:0005840">
    <property type="term" value="C:ribosome"/>
    <property type="evidence" value="ECO:0007669"/>
    <property type="project" value="UniProtKB-KW"/>
</dbReference>
<dbReference type="PROSITE" id="PS00362">
    <property type="entry name" value="RIBOSOMAL_S15"/>
    <property type="match status" value="1"/>
</dbReference>
<dbReference type="CDD" id="cd00353">
    <property type="entry name" value="Ribosomal_S15p_S13e"/>
    <property type="match status" value="1"/>
</dbReference>
<dbReference type="SUPFAM" id="SSF47060">
    <property type="entry name" value="S15/NS1 RNA-binding domain"/>
    <property type="match status" value="1"/>
</dbReference>
<evidence type="ECO:0000256" key="2">
    <source>
        <dbReference type="ARBA" id="ARBA00022980"/>
    </source>
</evidence>
<dbReference type="Gene3D" id="6.10.250.3130">
    <property type="match status" value="1"/>
</dbReference>
<dbReference type="EMBL" id="KZ772737">
    <property type="protein sequence ID" value="PTQ36215.1"/>
    <property type="molecule type" value="Genomic_DNA"/>
</dbReference>
<feature type="region of interest" description="Disordered" evidence="5">
    <location>
        <begin position="39"/>
        <end position="122"/>
    </location>
</feature>
<evidence type="ECO:0000313" key="7">
    <source>
        <dbReference type="Proteomes" id="UP000244005"/>
    </source>
</evidence>
<evidence type="ECO:0000256" key="3">
    <source>
        <dbReference type="ARBA" id="ARBA00023274"/>
    </source>
</evidence>
<accession>A0A2R6WQU7</accession>
<keyword evidence="2" id="KW-0689">Ribosomal protein</keyword>
<dbReference type="AlphaFoldDB" id="A0A2R6WQU7"/>
<dbReference type="Gramene" id="Mp1g23490.1">
    <property type="protein sequence ID" value="Mp1g23490.1.cds"/>
    <property type="gene ID" value="Mp1g23490"/>
</dbReference>
<dbReference type="HAMAP" id="MF_01343_B">
    <property type="entry name" value="Ribosomal_uS15_B"/>
    <property type="match status" value="1"/>
</dbReference>
<dbReference type="SMART" id="SM01387">
    <property type="entry name" value="Ribosomal_S15"/>
    <property type="match status" value="1"/>
</dbReference>
<dbReference type="PANTHER" id="PTHR47546">
    <property type="entry name" value="S15/NS1, RNA-BINDING PROTEIN"/>
    <property type="match status" value="1"/>
</dbReference>
<dbReference type="Gene3D" id="1.10.287.10">
    <property type="entry name" value="S15/NS1, RNA-binding"/>
    <property type="match status" value="1"/>
</dbReference>
<dbReference type="Pfam" id="PF00312">
    <property type="entry name" value="Ribosomal_S15"/>
    <property type="match status" value="1"/>
</dbReference>
<dbReference type="GO" id="GO:0005737">
    <property type="term" value="C:cytoplasm"/>
    <property type="evidence" value="ECO:0007669"/>
    <property type="project" value="UniProtKB-ARBA"/>
</dbReference>
<comment type="similarity">
    <text evidence="1">Belongs to the universal ribosomal protein uS15 family.</text>
</comment>
<dbReference type="PANTHER" id="PTHR47546:SF3">
    <property type="entry name" value="30S RIBOSOMAL PROTEIN S15, CHLOROPLASTIC"/>
    <property type="match status" value="1"/>
</dbReference>
<dbReference type="InterPro" id="IPR005290">
    <property type="entry name" value="Ribosomal_uS15_bac-type"/>
</dbReference>